<dbReference type="PANTHER" id="PTHR46395">
    <property type="entry name" value="ADP-RIBOSYLATION FACTOR GTPASE-ACTIVATING PROTEIN 1"/>
    <property type="match status" value="1"/>
</dbReference>
<reference evidence="7" key="1">
    <citation type="submission" date="2022-07" db="EMBL/GenBank/DDBJ databases">
        <title>Genome Sequence of Leucocoprinus birnbaumii.</title>
        <authorList>
            <person name="Buettner E."/>
        </authorList>
    </citation>
    <scope>NUCLEOTIDE SEQUENCE</scope>
    <source>
        <strain evidence="7">VT141</strain>
    </source>
</reference>
<evidence type="ECO:0000259" key="6">
    <source>
        <dbReference type="Pfam" id="PF01412"/>
    </source>
</evidence>
<evidence type="ECO:0000313" key="7">
    <source>
        <dbReference type="EMBL" id="KAJ3567570.1"/>
    </source>
</evidence>
<dbReference type="GO" id="GO:0000139">
    <property type="term" value="C:Golgi membrane"/>
    <property type="evidence" value="ECO:0007669"/>
    <property type="project" value="TreeGrafter"/>
</dbReference>
<accession>A0AAD5VR92</accession>
<sequence>MADPAARKLLGELIKREGLNNKICFLPSSYVCSVLVHIAALEYTSGSNHASNTSSKALMVVSFVRSVSMDSWQDDQLKRMELGGNAPFREFMKSYDASGGYKEGASPYDTYHCWAATQYREKLDALLAGKAWTPSSPPANYLSPTNSNISRSSSPNPSGLRKSRAQNTRSNTGSTLGRSASPASFNTSSPPPGSSASSTPLDQKSQNEAYFANLGKLNDSRPADLPPSQGGRYQGFGNTPTPPPGNASHPAFSLSSANAPSLSDIQENPMAALSKGWSIFSAAVAGATKTINDNVIQPGMERINDPEFQANVKGYYTGASKKVGEIGGAANEWGKKTVGIDVGDTVYGVKERVLGGPERNGYGRVDAYGGSGGFGGEESSALYDPNGREDDFFGEFTQAGGSTSETQHAVGDPTPKADAPVATRRGTGMGSVTSRVKTAKKDDDWDEWKDF</sequence>
<dbReference type="GO" id="GO:0030100">
    <property type="term" value="P:regulation of endocytosis"/>
    <property type="evidence" value="ECO:0007669"/>
    <property type="project" value="TreeGrafter"/>
</dbReference>
<evidence type="ECO:0000256" key="5">
    <source>
        <dbReference type="SAM" id="MobiDB-lite"/>
    </source>
</evidence>
<evidence type="ECO:0000313" key="8">
    <source>
        <dbReference type="Proteomes" id="UP001213000"/>
    </source>
</evidence>
<keyword evidence="3" id="KW-0863">Zinc-finger</keyword>
<dbReference type="InterPro" id="IPR038508">
    <property type="entry name" value="ArfGAP_dom_sf"/>
</dbReference>
<dbReference type="SUPFAM" id="SSF57863">
    <property type="entry name" value="ArfGap/RecO-like zinc finger"/>
    <property type="match status" value="1"/>
</dbReference>
<dbReference type="GO" id="GO:0005096">
    <property type="term" value="F:GTPase activator activity"/>
    <property type="evidence" value="ECO:0007669"/>
    <property type="project" value="UniProtKB-KW"/>
</dbReference>
<keyword evidence="4" id="KW-0862">Zinc</keyword>
<protein>
    <recommendedName>
        <fullName evidence="6">Arf-GAP domain-containing protein</fullName>
    </recommendedName>
</protein>
<keyword evidence="2" id="KW-0479">Metal-binding</keyword>
<dbReference type="Pfam" id="PF01412">
    <property type="entry name" value="ArfGap"/>
    <property type="match status" value="1"/>
</dbReference>
<dbReference type="InterPro" id="IPR037278">
    <property type="entry name" value="ARFGAP/RecO"/>
</dbReference>
<name>A0AAD5VR92_9AGAR</name>
<keyword evidence="8" id="KW-1185">Reference proteome</keyword>
<dbReference type="Proteomes" id="UP001213000">
    <property type="component" value="Unassembled WGS sequence"/>
</dbReference>
<feature type="region of interest" description="Disordered" evidence="5">
    <location>
        <begin position="217"/>
        <end position="259"/>
    </location>
</feature>
<feature type="compositionally biased region" description="Basic and acidic residues" evidence="5">
    <location>
        <begin position="439"/>
        <end position="451"/>
    </location>
</feature>
<evidence type="ECO:0000256" key="3">
    <source>
        <dbReference type="ARBA" id="ARBA00022771"/>
    </source>
</evidence>
<dbReference type="EMBL" id="JANIEX010000404">
    <property type="protein sequence ID" value="KAJ3567570.1"/>
    <property type="molecule type" value="Genomic_DNA"/>
</dbReference>
<evidence type="ECO:0000256" key="1">
    <source>
        <dbReference type="ARBA" id="ARBA00022468"/>
    </source>
</evidence>
<feature type="region of interest" description="Disordered" evidence="5">
    <location>
        <begin position="382"/>
        <end position="451"/>
    </location>
</feature>
<evidence type="ECO:0000256" key="4">
    <source>
        <dbReference type="ARBA" id="ARBA00022833"/>
    </source>
</evidence>
<proteinExistence type="predicted"/>
<comment type="caution">
    <text evidence="7">The sequence shown here is derived from an EMBL/GenBank/DDBJ whole genome shotgun (WGS) entry which is preliminary data.</text>
</comment>
<dbReference type="PANTHER" id="PTHR46395:SF1">
    <property type="entry name" value="ADP-RIBOSYLATION FACTOR GTPASE-ACTIVATING PROTEIN 1"/>
    <property type="match status" value="1"/>
</dbReference>
<evidence type="ECO:0000256" key="2">
    <source>
        <dbReference type="ARBA" id="ARBA00022723"/>
    </source>
</evidence>
<dbReference type="InterPro" id="IPR001164">
    <property type="entry name" value="ArfGAP_dom"/>
</dbReference>
<feature type="compositionally biased region" description="Polar residues" evidence="5">
    <location>
        <begin position="165"/>
        <end position="187"/>
    </location>
</feature>
<keyword evidence="1" id="KW-0343">GTPase activation</keyword>
<dbReference type="Gene3D" id="1.10.220.150">
    <property type="entry name" value="Arf GTPase activating protein"/>
    <property type="match status" value="1"/>
</dbReference>
<feature type="region of interest" description="Disordered" evidence="5">
    <location>
        <begin position="134"/>
        <end position="203"/>
    </location>
</feature>
<feature type="compositionally biased region" description="Low complexity" evidence="5">
    <location>
        <begin position="143"/>
        <end position="158"/>
    </location>
</feature>
<gene>
    <name evidence="7" type="ORF">NP233_g6282</name>
</gene>
<feature type="domain" description="Arf-GAP" evidence="6">
    <location>
        <begin position="60"/>
        <end position="123"/>
    </location>
</feature>
<dbReference type="GO" id="GO:0032012">
    <property type="term" value="P:regulation of ARF protein signal transduction"/>
    <property type="evidence" value="ECO:0007669"/>
    <property type="project" value="TreeGrafter"/>
</dbReference>
<organism evidence="7 8">
    <name type="scientific">Leucocoprinus birnbaumii</name>
    <dbReference type="NCBI Taxonomy" id="56174"/>
    <lineage>
        <taxon>Eukaryota</taxon>
        <taxon>Fungi</taxon>
        <taxon>Dikarya</taxon>
        <taxon>Basidiomycota</taxon>
        <taxon>Agaricomycotina</taxon>
        <taxon>Agaricomycetes</taxon>
        <taxon>Agaricomycetidae</taxon>
        <taxon>Agaricales</taxon>
        <taxon>Agaricineae</taxon>
        <taxon>Agaricaceae</taxon>
        <taxon>Leucocoprinus</taxon>
    </lineage>
</organism>
<dbReference type="AlphaFoldDB" id="A0AAD5VR92"/>
<dbReference type="GO" id="GO:0008270">
    <property type="term" value="F:zinc ion binding"/>
    <property type="evidence" value="ECO:0007669"/>
    <property type="project" value="UniProtKB-KW"/>
</dbReference>